<gene>
    <name evidence="7" type="ORF">JMJ35_010159</name>
</gene>
<dbReference type="PANTHER" id="PTHR31851">
    <property type="entry name" value="FE(2+)/MN(2+) TRANSPORTER PCL1"/>
    <property type="match status" value="1"/>
</dbReference>
<evidence type="ECO:0008006" key="9">
    <source>
        <dbReference type="Google" id="ProtNLM"/>
    </source>
</evidence>
<dbReference type="Pfam" id="PF01988">
    <property type="entry name" value="VIT1"/>
    <property type="match status" value="1"/>
</dbReference>
<evidence type="ECO:0000256" key="3">
    <source>
        <dbReference type="ARBA" id="ARBA00022692"/>
    </source>
</evidence>
<feature type="transmembrane region" description="Helical" evidence="6">
    <location>
        <begin position="230"/>
        <end position="252"/>
    </location>
</feature>
<dbReference type="EMBL" id="JAFEKC020000024">
    <property type="protein sequence ID" value="KAK0507121.1"/>
    <property type="molecule type" value="Genomic_DNA"/>
</dbReference>
<dbReference type="GO" id="GO:0005384">
    <property type="term" value="F:manganese ion transmembrane transporter activity"/>
    <property type="evidence" value="ECO:0007669"/>
    <property type="project" value="InterPro"/>
</dbReference>
<dbReference type="AlphaFoldDB" id="A0AA39QRK2"/>
<comment type="subcellular location">
    <subcellularLocation>
        <location evidence="1">Endomembrane system</location>
        <topology evidence="1">Multi-pass membrane protein</topology>
    </subcellularLocation>
</comment>
<proteinExistence type="inferred from homology"/>
<name>A0AA39QRK2_9LECA</name>
<dbReference type="InterPro" id="IPR008217">
    <property type="entry name" value="Ccc1_fam"/>
</dbReference>
<keyword evidence="8" id="KW-1185">Reference proteome</keyword>
<comment type="similarity">
    <text evidence="2">Belongs to the CCC1 family.</text>
</comment>
<dbReference type="GO" id="GO:0030026">
    <property type="term" value="P:intracellular manganese ion homeostasis"/>
    <property type="evidence" value="ECO:0007669"/>
    <property type="project" value="InterPro"/>
</dbReference>
<reference evidence="7" key="1">
    <citation type="submission" date="2023-03" db="EMBL/GenBank/DDBJ databases">
        <title>Complete genome of Cladonia borealis.</title>
        <authorList>
            <person name="Park H."/>
        </authorList>
    </citation>
    <scope>NUCLEOTIDE SEQUENCE</scope>
    <source>
        <strain evidence="7">ANT050790</strain>
    </source>
</reference>
<keyword evidence="4 6" id="KW-1133">Transmembrane helix</keyword>
<dbReference type="GO" id="GO:0012505">
    <property type="term" value="C:endomembrane system"/>
    <property type="evidence" value="ECO:0007669"/>
    <property type="project" value="UniProtKB-SubCell"/>
</dbReference>
<evidence type="ECO:0000256" key="5">
    <source>
        <dbReference type="ARBA" id="ARBA00023136"/>
    </source>
</evidence>
<keyword evidence="5 6" id="KW-0472">Membrane</keyword>
<evidence type="ECO:0000256" key="4">
    <source>
        <dbReference type="ARBA" id="ARBA00022989"/>
    </source>
</evidence>
<comment type="caution">
    <text evidence="7">The sequence shown here is derived from an EMBL/GenBank/DDBJ whole genome shotgun (WGS) entry which is preliminary data.</text>
</comment>
<keyword evidence="3 6" id="KW-0812">Transmembrane</keyword>
<feature type="transmembrane region" description="Helical" evidence="6">
    <location>
        <begin position="199"/>
        <end position="218"/>
    </location>
</feature>
<dbReference type="CDD" id="cd02435">
    <property type="entry name" value="CCC1"/>
    <property type="match status" value="1"/>
</dbReference>
<feature type="transmembrane region" description="Helical" evidence="6">
    <location>
        <begin position="69"/>
        <end position="93"/>
    </location>
</feature>
<dbReference type="Proteomes" id="UP001166286">
    <property type="component" value="Unassembled WGS sequence"/>
</dbReference>
<accession>A0AA39QRK2</accession>
<evidence type="ECO:0000256" key="1">
    <source>
        <dbReference type="ARBA" id="ARBA00004127"/>
    </source>
</evidence>
<evidence type="ECO:0000256" key="6">
    <source>
        <dbReference type="SAM" id="Phobius"/>
    </source>
</evidence>
<protein>
    <recommendedName>
        <fullName evidence="9">Vacuolar iron transporter</fullName>
    </recommendedName>
</protein>
<evidence type="ECO:0000256" key="2">
    <source>
        <dbReference type="ARBA" id="ARBA00007049"/>
    </source>
</evidence>
<evidence type="ECO:0000313" key="7">
    <source>
        <dbReference type="EMBL" id="KAK0507121.1"/>
    </source>
</evidence>
<evidence type="ECO:0000313" key="8">
    <source>
        <dbReference type="Proteomes" id="UP001166286"/>
    </source>
</evidence>
<sequence length="266" mass="28965">MATSPIEPRIELVRPNVKRTQSSQLRAPHKEVHSDHGEVVRDIIIGFADGLTVPFALTAGLSSLGSSKLVIIGGLAELFSGSISMGLGAYLAAITDRDHYYSEEKREREEVVCKPEAERQECREILEKYGVSREASAMVVRDLCADHEQWVRFMMDFELNLEKPKVGRAWISAATMGAAYFIGGLIPMIPYFAMKNVTHALFISIAITLVILLGFGYIKNWVTVRTKRSAAYGAIQTLCIGALAAGASYGIVKAIDSTNSPGASVP</sequence>
<organism evidence="7 8">
    <name type="scientific">Cladonia borealis</name>
    <dbReference type="NCBI Taxonomy" id="184061"/>
    <lineage>
        <taxon>Eukaryota</taxon>
        <taxon>Fungi</taxon>
        <taxon>Dikarya</taxon>
        <taxon>Ascomycota</taxon>
        <taxon>Pezizomycotina</taxon>
        <taxon>Lecanoromycetes</taxon>
        <taxon>OSLEUM clade</taxon>
        <taxon>Lecanoromycetidae</taxon>
        <taxon>Lecanorales</taxon>
        <taxon>Lecanorineae</taxon>
        <taxon>Cladoniaceae</taxon>
        <taxon>Cladonia</taxon>
    </lineage>
</organism>
<feature type="transmembrane region" description="Helical" evidence="6">
    <location>
        <begin position="169"/>
        <end position="193"/>
    </location>
</feature>